<evidence type="ECO:0000256" key="1">
    <source>
        <dbReference type="SAM" id="MobiDB-lite"/>
    </source>
</evidence>
<evidence type="ECO:0000313" key="2">
    <source>
        <dbReference type="Proteomes" id="UP000887566"/>
    </source>
</evidence>
<protein>
    <submittedName>
        <fullName evidence="3">Uncharacterized protein</fullName>
    </submittedName>
</protein>
<feature type="region of interest" description="Disordered" evidence="1">
    <location>
        <begin position="61"/>
        <end position="81"/>
    </location>
</feature>
<keyword evidence="2" id="KW-1185">Reference proteome</keyword>
<reference evidence="3" key="1">
    <citation type="submission" date="2022-11" db="UniProtKB">
        <authorList>
            <consortium name="WormBaseParasite"/>
        </authorList>
    </citation>
    <scope>IDENTIFICATION</scope>
</reference>
<sequence>MTKDRLSALKAAQSEDDHEDDVAAAVEGSNFMEEFFEQVGGGRILFARPLRPWTRIGQSCTRRRRSRRPYGSATWVQSNLR</sequence>
<evidence type="ECO:0000313" key="3">
    <source>
        <dbReference type="WBParaSite" id="PSAMB.scaffold39size102378.g3554.t1"/>
    </source>
</evidence>
<dbReference type="AlphaFoldDB" id="A0A914WFU7"/>
<feature type="region of interest" description="Disordered" evidence="1">
    <location>
        <begin position="1"/>
        <end position="22"/>
    </location>
</feature>
<accession>A0A914WFU7</accession>
<organism evidence="2 3">
    <name type="scientific">Plectus sambesii</name>
    <dbReference type="NCBI Taxonomy" id="2011161"/>
    <lineage>
        <taxon>Eukaryota</taxon>
        <taxon>Metazoa</taxon>
        <taxon>Ecdysozoa</taxon>
        <taxon>Nematoda</taxon>
        <taxon>Chromadorea</taxon>
        <taxon>Plectida</taxon>
        <taxon>Plectina</taxon>
        <taxon>Plectoidea</taxon>
        <taxon>Plectidae</taxon>
        <taxon>Plectus</taxon>
    </lineage>
</organism>
<proteinExistence type="predicted"/>
<dbReference type="Proteomes" id="UP000887566">
    <property type="component" value="Unplaced"/>
</dbReference>
<dbReference type="WBParaSite" id="PSAMB.scaffold39size102378.g3554.t1">
    <property type="protein sequence ID" value="PSAMB.scaffold39size102378.g3554.t1"/>
    <property type="gene ID" value="PSAMB.scaffold39size102378.g3554"/>
</dbReference>
<name>A0A914WFU7_9BILA</name>